<dbReference type="Proteomes" id="UP000619761">
    <property type="component" value="Unassembled WGS sequence"/>
</dbReference>
<dbReference type="EMBL" id="BMYZ01000001">
    <property type="protein sequence ID" value="GGY67239.1"/>
    <property type="molecule type" value="Genomic_DNA"/>
</dbReference>
<dbReference type="SMART" id="SM01322">
    <property type="entry name" value="YaeQ"/>
    <property type="match status" value="1"/>
</dbReference>
<keyword evidence="2" id="KW-1185">Reference proteome</keyword>
<dbReference type="Gene3D" id="3.10.640.10">
    <property type="entry name" value="Restriction endonuclease-like alpha-beta roll domain"/>
    <property type="match status" value="1"/>
</dbReference>
<dbReference type="PANTHER" id="PTHR38784">
    <property type="entry name" value="SUCROSE PHOSPHORYLASE"/>
    <property type="match status" value="1"/>
</dbReference>
<evidence type="ECO:0008006" key="3">
    <source>
        <dbReference type="Google" id="ProtNLM"/>
    </source>
</evidence>
<comment type="caution">
    <text evidence="1">The sequence shown here is derived from an EMBL/GenBank/DDBJ whole genome shotgun (WGS) entry which is preliminary data.</text>
</comment>
<dbReference type="RefSeq" id="WP_189416367.1">
    <property type="nucleotide sequence ID" value="NZ_BMYZ01000001.1"/>
</dbReference>
<dbReference type="InterPro" id="IPR038590">
    <property type="entry name" value="YaeQ_sf"/>
</dbReference>
<proteinExistence type="predicted"/>
<reference evidence="2" key="1">
    <citation type="journal article" date="2019" name="Int. J. Syst. Evol. Microbiol.">
        <title>The Global Catalogue of Microorganisms (GCM) 10K type strain sequencing project: providing services to taxonomists for standard genome sequencing and annotation.</title>
        <authorList>
            <consortium name="The Broad Institute Genomics Platform"/>
            <consortium name="The Broad Institute Genome Sequencing Center for Infectious Disease"/>
            <person name="Wu L."/>
            <person name="Ma J."/>
        </authorList>
    </citation>
    <scope>NUCLEOTIDE SEQUENCE [LARGE SCALE GENOMIC DNA]</scope>
    <source>
        <strain evidence="2">KCTC 32239</strain>
    </source>
</reference>
<dbReference type="Pfam" id="PF07152">
    <property type="entry name" value="YaeQ"/>
    <property type="match status" value="1"/>
</dbReference>
<organism evidence="1 2">
    <name type="scientific">Cellvibrio zantedeschiae</name>
    <dbReference type="NCBI Taxonomy" id="1237077"/>
    <lineage>
        <taxon>Bacteria</taxon>
        <taxon>Pseudomonadati</taxon>
        <taxon>Pseudomonadota</taxon>
        <taxon>Gammaproteobacteria</taxon>
        <taxon>Cellvibrionales</taxon>
        <taxon>Cellvibrionaceae</taxon>
        <taxon>Cellvibrio</taxon>
    </lineage>
</organism>
<dbReference type="InterPro" id="IPR009822">
    <property type="entry name" value="YaeQ"/>
</dbReference>
<sequence length="179" mass="19938">MAEKPTIHKLNLTLSNMDSNVYGDYNLTIALHPSETIERMMVRILAFCYRAAENLTFTRGLSATEEPELWLKHDNGTILEWIEVGQPAPDRLKKGCSQSVAVKVFSYGRGLEVWWKTNAAAIKSLPKVTINYFDADELQALCALADKTMSLTVTITENIAYVANATDNVAVTLHEMDAL</sequence>
<gene>
    <name evidence="1" type="ORF">GCM10011613_09180</name>
</gene>
<dbReference type="PIRSF" id="PIRSF011484">
    <property type="entry name" value="YaeQ"/>
    <property type="match status" value="1"/>
</dbReference>
<evidence type="ECO:0000313" key="1">
    <source>
        <dbReference type="EMBL" id="GGY67239.1"/>
    </source>
</evidence>
<dbReference type="InterPro" id="IPR011335">
    <property type="entry name" value="Restrct_endonuc-II-like"/>
</dbReference>
<dbReference type="SUPFAM" id="SSF52980">
    <property type="entry name" value="Restriction endonuclease-like"/>
    <property type="match status" value="1"/>
</dbReference>
<dbReference type="PANTHER" id="PTHR38784:SF1">
    <property type="entry name" value="SUCROSE PHOSPHORYLASE"/>
    <property type="match status" value="1"/>
</dbReference>
<evidence type="ECO:0000313" key="2">
    <source>
        <dbReference type="Proteomes" id="UP000619761"/>
    </source>
</evidence>
<protein>
    <recommendedName>
        <fullName evidence="3">Cellulose synthase</fullName>
    </recommendedName>
</protein>
<accession>A0ABQ3AXS7</accession>
<name>A0ABQ3AXS7_9GAMM</name>